<organism evidence="13 14">
    <name type="scientific">Nannochloropsis gaditana</name>
    <dbReference type="NCBI Taxonomy" id="72520"/>
    <lineage>
        <taxon>Eukaryota</taxon>
        <taxon>Sar</taxon>
        <taxon>Stramenopiles</taxon>
        <taxon>Ochrophyta</taxon>
        <taxon>Eustigmatophyceae</taxon>
        <taxon>Eustigmatales</taxon>
        <taxon>Monodopsidaceae</taxon>
        <taxon>Nannochloropsis</taxon>
    </lineage>
</organism>
<sequence length="1431" mass="154554">MQATILFLASSHHLRAPELYASISRGEAACLSPILESMESPATCPTSAINASSIFMAAACNSFSQCLDWAQGTPEPCEALKEKLVVAYGAHDWVAITTADGAVRHCLRGHKAKVHCVAWLIPSRFLVSGAADGQVRVWSINEDGSSWTCSQVLYPDTEEGEACVNRLAVLDGELIAAATTLSVTLWHCSIKSGPGGRWTQVFSTAMPPAQIPCAVALAPLVRRRGDAPHAELALLIGGVDGKIHVWNGTGLRRGQEGCEEEGQESAGSWSWRSAGALTGHQAWVRCLAWRSLREEGEGEGEGVMVASGSQDGKIRLWRVGAMEGAEGIRPGRGEEEAEEAGEGEGRLRVEEEEDDHEVRLVMEGAGCRYGIRLDALLVGHEDWITGLAWRPHGYPDVGKKRQSLALLSCSMDRSLIIWRPEGARGAWTPRVRLGDLGADLGGAVGGNLLGFLGCVFSETGDRVLAHGFGGSFHAYECDRRAEGGGGAEEEEEGEERESRWVPMPFATGHFEEVSDVQWERPGGGVGGGRYLVSVSKDQTTRLWAVASQTRRLHEMSRVQVHGYDLSCCDMLPPRRQGPGDEEVWQEHRLVSGADEKTLRVFDAPRKVLGLLAALAGIQSAQPARIETAYIPALALSSKAVGVTASSSSTVAHVQGVEAGAGREEAWKAGSAVGGGGLGKEDAEAEAKARARVSWEGRGANPSLLEGELVDHTLWPEVAKLYGHGDGIMCLAADPTGQIVASACKARDAETAQVRLWDTGSWRGVGVLPGHASTVVQLAFSHDGSLLASVSKDRQVCLYAREEDGEGPRAGAFRPVQTLARAHKRIIWSCDWAHDDALLATASRDGVVKIWGRQGEGGVMWRDQVLPVLGPEALASFKPSTSETDAVTAVAFAPRLVQGADVAGYLLALGTESGNVELWTGTKDKGKSWRCLLAFDGSLPHAGAVRRLRWKPLSSAQDGDEKTSLILASCGTDHAVKIARIRHLVHLNHPPPRQCYEDTLNIQILLPLPRTDAASMRRLCFSYPSASIIIVALALVPSSLSSQRIPSFCLREASHQGILRRRCTPVLRTRMRLSVTTPSMAAQPHSTTTRPAFPAATALHRASGTILLLATTEDKASVNMLQALLARGGWEETTPVDASSRVWHRPDGPQNVFMWQITQGFLRADWLDKAWLTAHPSQRIQEMIFLSRHAAASGRPSLTIHPIGNPGQPFAPQEGARGAHGGIPGRCVPPSPRMAPLFRQLHRAVQDAGLAGTFEVTLEATHHGPWHMHPTMFVEIGSKEEDWGREDAAHVWADVLDKNLGLSATEANGVRIPAVEESKLVIVGAGGGHYTPKMNDLLRHREDVLLGHILASYCFTGSEEDWKRGIDEAIEATRRAYSLPSENAEEEDGGKEETRVCVYIDKKAFKSAPRQALVQYLESRGIQCAFKENDLN</sequence>
<protein>
    <recommendedName>
        <fullName evidence="5">Elongator complex protein 2</fullName>
    </recommendedName>
</protein>
<keyword evidence="14" id="KW-1185">Reference proteome</keyword>
<evidence type="ECO:0000256" key="8">
    <source>
        <dbReference type="ARBA" id="ARBA00022694"/>
    </source>
</evidence>
<dbReference type="InterPro" id="IPR007508">
    <property type="entry name" value="DtdA"/>
</dbReference>
<evidence type="ECO:0000256" key="9">
    <source>
        <dbReference type="ARBA" id="ARBA00022737"/>
    </source>
</evidence>
<feature type="repeat" description="WD" evidence="11">
    <location>
        <begin position="277"/>
        <end position="319"/>
    </location>
</feature>
<dbReference type="InterPro" id="IPR037289">
    <property type="entry name" value="Elp2"/>
</dbReference>
<evidence type="ECO:0000256" key="10">
    <source>
        <dbReference type="ARBA" id="ARBA00023242"/>
    </source>
</evidence>
<dbReference type="InterPro" id="IPR001680">
    <property type="entry name" value="WD40_rpt"/>
</dbReference>
<dbReference type="InterPro" id="IPR015943">
    <property type="entry name" value="WD40/YVTN_repeat-like_dom_sf"/>
</dbReference>
<dbReference type="GO" id="GO:0005737">
    <property type="term" value="C:cytoplasm"/>
    <property type="evidence" value="ECO:0007669"/>
    <property type="project" value="UniProtKB-SubCell"/>
</dbReference>
<dbReference type="Gene3D" id="3.40.50.10700">
    <property type="entry name" value="AF0625-like"/>
    <property type="match status" value="1"/>
</dbReference>
<proteinExistence type="inferred from homology"/>
<evidence type="ECO:0000313" key="13">
    <source>
        <dbReference type="EMBL" id="EWM27547.1"/>
    </source>
</evidence>
<dbReference type="OrthoDB" id="27911at2759"/>
<evidence type="ECO:0000256" key="2">
    <source>
        <dbReference type="ARBA" id="ARBA00004496"/>
    </source>
</evidence>
<evidence type="ECO:0000256" key="7">
    <source>
        <dbReference type="ARBA" id="ARBA00022574"/>
    </source>
</evidence>
<name>W7TND3_9STRA</name>
<feature type="repeat" description="WD" evidence="11">
    <location>
        <begin position="819"/>
        <end position="850"/>
    </location>
</feature>
<comment type="caution">
    <text evidence="13">The sequence shown here is derived from an EMBL/GenBank/DDBJ whole genome shotgun (WGS) entry which is preliminary data.</text>
</comment>
<dbReference type="PANTHER" id="PTHR44111:SF1">
    <property type="entry name" value="ELONGATOR COMPLEX PROTEIN 2"/>
    <property type="match status" value="1"/>
</dbReference>
<reference evidence="13 14" key="1">
    <citation type="journal article" date="2014" name="Mol. Plant">
        <title>Chromosome Scale Genome Assembly and Transcriptome Profiling of Nannochloropsis gaditana in Nitrogen Depletion.</title>
        <authorList>
            <person name="Corteggiani Carpinelli E."/>
            <person name="Telatin A."/>
            <person name="Vitulo N."/>
            <person name="Forcato C."/>
            <person name="D'Angelo M."/>
            <person name="Schiavon R."/>
            <person name="Vezzi A."/>
            <person name="Giacometti G.M."/>
            <person name="Morosinotto T."/>
            <person name="Valle G."/>
        </authorList>
    </citation>
    <scope>NUCLEOTIDE SEQUENCE [LARGE SCALE GENOMIC DNA]</scope>
    <source>
        <strain evidence="13 14">B-31</strain>
    </source>
</reference>
<dbReference type="GO" id="GO:0051499">
    <property type="term" value="F:D-aminoacyl-tRNA deacylase activity"/>
    <property type="evidence" value="ECO:0007669"/>
    <property type="project" value="InterPro"/>
</dbReference>
<dbReference type="SMART" id="SM00320">
    <property type="entry name" value="WD40"/>
    <property type="match status" value="10"/>
</dbReference>
<comment type="similarity">
    <text evidence="4">Belongs to the WD repeat ELP2 family.</text>
</comment>
<keyword evidence="8" id="KW-0819">tRNA processing</keyword>
<accession>W7TND3</accession>
<evidence type="ECO:0000256" key="5">
    <source>
        <dbReference type="ARBA" id="ARBA00020267"/>
    </source>
</evidence>
<comment type="pathway">
    <text evidence="3">tRNA modification; 5-methoxycarbonylmethyl-2-thiouridine-tRNA biosynthesis.</text>
</comment>
<dbReference type="Pfam" id="PF04414">
    <property type="entry name" value="tRNA_deacylase"/>
    <property type="match status" value="1"/>
</dbReference>
<dbReference type="InterPro" id="IPR036322">
    <property type="entry name" value="WD40_repeat_dom_sf"/>
</dbReference>
<evidence type="ECO:0000256" key="3">
    <source>
        <dbReference type="ARBA" id="ARBA00005043"/>
    </source>
</evidence>
<dbReference type="Proteomes" id="UP000019335">
    <property type="component" value="Chromosome 6"/>
</dbReference>
<dbReference type="UniPathway" id="UPA00988"/>
<comment type="subcellular location">
    <subcellularLocation>
        <location evidence="2">Cytoplasm</location>
    </subcellularLocation>
    <subcellularLocation>
        <location evidence="1">Nucleus</location>
    </subcellularLocation>
</comment>
<evidence type="ECO:0000256" key="12">
    <source>
        <dbReference type="SAM" id="MobiDB-lite"/>
    </source>
</evidence>
<dbReference type="SUPFAM" id="SSF50978">
    <property type="entry name" value="WD40 repeat-like"/>
    <property type="match status" value="3"/>
</dbReference>
<dbReference type="GO" id="GO:0002098">
    <property type="term" value="P:tRNA wobble uridine modification"/>
    <property type="evidence" value="ECO:0007669"/>
    <property type="project" value="InterPro"/>
</dbReference>
<dbReference type="PROSITE" id="PS50082">
    <property type="entry name" value="WD_REPEATS_2"/>
    <property type="match status" value="4"/>
</dbReference>
<dbReference type="SUPFAM" id="SSF142535">
    <property type="entry name" value="AF0625-like"/>
    <property type="match status" value="1"/>
</dbReference>
<evidence type="ECO:0000256" key="1">
    <source>
        <dbReference type="ARBA" id="ARBA00004123"/>
    </source>
</evidence>
<dbReference type="Gene3D" id="2.130.10.10">
    <property type="entry name" value="YVTN repeat-like/Quinoprotein amine dehydrogenase"/>
    <property type="match status" value="4"/>
</dbReference>
<feature type="region of interest" description="Disordered" evidence="12">
    <location>
        <begin position="327"/>
        <end position="352"/>
    </location>
</feature>
<feature type="repeat" description="WD" evidence="11">
    <location>
        <begin position="767"/>
        <end position="798"/>
    </location>
</feature>
<dbReference type="Gene3D" id="3.40.630.50">
    <property type="entry name" value="AF0625-like"/>
    <property type="match status" value="1"/>
</dbReference>
<keyword evidence="6" id="KW-0963">Cytoplasm</keyword>
<dbReference type="Pfam" id="PF00400">
    <property type="entry name" value="WD40"/>
    <property type="match status" value="6"/>
</dbReference>
<gene>
    <name evidence="13" type="ORF">Naga_100015g36</name>
</gene>
<evidence type="ECO:0000256" key="6">
    <source>
        <dbReference type="ARBA" id="ARBA00022490"/>
    </source>
</evidence>
<dbReference type="GO" id="GO:0005634">
    <property type="term" value="C:nucleus"/>
    <property type="evidence" value="ECO:0007669"/>
    <property type="project" value="UniProtKB-SubCell"/>
</dbReference>
<evidence type="ECO:0000256" key="11">
    <source>
        <dbReference type="PROSITE-ProRule" id="PRU00221"/>
    </source>
</evidence>
<dbReference type="GO" id="GO:0033588">
    <property type="term" value="C:elongator holoenzyme complex"/>
    <property type="evidence" value="ECO:0007669"/>
    <property type="project" value="InterPro"/>
</dbReference>
<evidence type="ECO:0000313" key="14">
    <source>
        <dbReference type="Proteomes" id="UP000019335"/>
    </source>
</evidence>
<dbReference type="PANTHER" id="PTHR44111">
    <property type="entry name" value="ELONGATOR COMPLEX PROTEIN 2"/>
    <property type="match status" value="1"/>
</dbReference>
<keyword evidence="7 11" id="KW-0853">WD repeat</keyword>
<feature type="repeat" description="WD" evidence="11">
    <location>
        <begin position="107"/>
        <end position="148"/>
    </location>
</feature>
<dbReference type="PROSITE" id="PS50294">
    <property type="entry name" value="WD_REPEATS_REGION"/>
    <property type="match status" value="3"/>
</dbReference>
<dbReference type="EMBL" id="AZIL01000430">
    <property type="protein sequence ID" value="EWM27547.1"/>
    <property type="molecule type" value="Genomic_DNA"/>
</dbReference>
<evidence type="ECO:0000256" key="4">
    <source>
        <dbReference type="ARBA" id="ARBA00005881"/>
    </source>
</evidence>
<keyword evidence="10" id="KW-0539">Nucleus</keyword>
<keyword evidence="9" id="KW-0677">Repeat</keyword>